<sequence>MGLNLLRTRRVALVSLNIYLKSKRNNASSLLKDDVVLNVRRALDEMQKMVSTRMKKPKYDQAFTSRSSFNVAWYKACFEKRYSVTVEKESIKTIVSKKKANSSGREIIIRYWFDKTVWPFIAHSNWFNILNGMFPNGQAMKLNIRNLQASERGVRDLLRYRIRQAGIGKEYGPNTIRHSVMIELSKTKLILQHVNMLINHAPVSVIADEYYNNFNLPLRIDDVINQSAPAALTNYQDILL</sequence>
<protein>
    <recommendedName>
        <fullName evidence="3">Tyr recombinase domain-containing protein</fullName>
    </recommendedName>
</protein>
<dbReference type="GO" id="GO:0003677">
    <property type="term" value="F:DNA binding"/>
    <property type="evidence" value="ECO:0007669"/>
    <property type="project" value="InterPro"/>
</dbReference>
<organism evidence="1 2">
    <name type="scientific">Streblomastix strix</name>
    <dbReference type="NCBI Taxonomy" id="222440"/>
    <lineage>
        <taxon>Eukaryota</taxon>
        <taxon>Metamonada</taxon>
        <taxon>Preaxostyla</taxon>
        <taxon>Oxymonadida</taxon>
        <taxon>Streblomastigidae</taxon>
        <taxon>Streblomastix</taxon>
    </lineage>
</organism>
<evidence type="ECO:0000313" key="1">
    <source>
        <dbReference type="EMBL" id="KAA6397456.1"/>
    </source>
</evidence>
<dbReference type="InterPro" id="IPR011010">
    <property type="entry name" value="DNA_brk_join_enz"/>
</dbReference>
<evidence type="ECO:0000313" key="2">
    <source>
        <dbReference type="Proteomes" id="UP000324800"/>
    </source>
</evidence>
<dbReference type="SUPFAM" id="SSF56349">
    <property type="entry name" value="DNA breaking-rejoining enzymes"/>
    <property type="match status" value="1"/>
</dbReference>
<evidence type="ECO:0008006" key="3">
    <source>
        <dbReference type="Google" id="ProtNLM"/>
    </source>
</evidence>
<name>A0A5J4WSA0_9EUKA</name>
<gene>
    <name evidence="1" type="ORF">EZS28_007020</name>
</gene>
<reference evidence="1 2" key="1">
    <citation type="submission" date="2019-03" db="EMBL/GenBank/DDBJ databases">
        <title>Single cell metagenomics reveals metabolic interactions within the superorganism composed of flagellate Streblomastix strix and complex community of Bacteroidetes bacteria on its surface.</title>
        <authorList>
            <person name="Treitli S.C."/>
            <person name="Kolisko M."/>
            <person name="Husnik F."/>
            <person name="Keeling P."/>
            <person name="Hampl V."/>
        </authorList>
    </citation>
    <scope>NUCLEOTIDE SEQUENCE [LARGE SCALE GENOMIC DNA]</scope>
    <source>
        <strain evidence="1">ST1C</strain>
    </source>
</reference>
<accession>A0A5J4WSA0</accession>
<dbReference type="Proteomes" id="UP000324800">
    <property type="component" value="Unassembled WGS sequence"/>
</dbReference>
<dbReference type="EMBL" id="SNRW01001176">
    <property type="protein sequence ID" value="KAA6397456.1"/>
    <property type="molecule type" value="Genomic_DNA"/>
</dbReference>
<dbReference type="AlphaFoldDB" id="A0A5J4WSA0"/>
<proteinExistence type="predicted"/>
<comment type="caution">
    <text evidence="1">The sequence shown here is derived from an EMBL/GenBank/DDBJ whole genome shotgun (WGS) entry which is preliminary data.</text>
</comment>